<dbReference type="EMBL" id="JANWGH010000001">
    <property type="protein sequence ID" value="MCS5489060.1"/>
    <property type="molecule type" value="Genomic_DNA"/>
</dbReference>
<sequence>MKNLLFLAISFLLLIACQSQPEGTVETWWINSAKVECTGVGPQTCYQIFKGEELDRQNWQLFYDQIEGFDYEPGNLYKIKVLVSDKAEPIPADASSKVYKLLELIQKLTDPSLRLTNSWKVIKVGETEFLQDLKSGEDLIFEFNASENTYFGNLSCNTIRGEILENDGEKLILSPGATTMMACPDMTTEQELSKALIETRTYKIEDKELVFFDSEGRELIRFMEVD</sequence>
<dbReference type="InterPro" id="IPR005184">
    <property type="entry name" value="DUF306_Meta_HslJ"/>
</dbReference>
<evidence type="ECO:0000256" key="1">
    <source>
        <dbReference type="SAM" id="SignalP"/>
    </source>
</evidence>
<feature type="domain" description="DUF306" evidence="2">
    <location>
        <begin position="116"/>
        <end position="222"/>
    </location>
</feature>
<dbReference type="RefSeq" id="WP_259412737.1">
    <property type="nucleotide sequence ID" value="NZ_JANWGH010000001.1"/>
</dbReference>
<dbReference type="Proteomes" id="UP001206788">
    <property type="component" value="Unassembled WGS sequence"/>
</dbReference>
<feature type="chain" id="PRO_5046703219" evidence="1">
    <location>
        <begin position="22"/>
        <end position="226"/>
    </location>
</feature>
<accession>A0ABT2G1B5</accession>
<comment type="caution">
    <text evidence="4">The sequence shown here is derived from an EMBL/GenBank/DDBJ whole genome shotgun (WGS) entry which is preliminary data.</text>
</comment>
<evidence type="ECO:0000313" key="4">
    <source>
        <dbReference type="EMBL" id="MCS5489060.1"/>
    </source>
</evidence>
<dbReference type="PANTHER" id="PTHR35535">
    <property type="entry name" value="HEAT SHOCK PROTEIN HSLJ"/>
    <property type="match status" value="1"/>
</dbReference>
<dbReference type="PROSITE" id="PS51257">
    <property type="entry name" value="PROKAR_LIPOPROTEIN"/>
    <property type="match status" value="1"/>
</dbReference>
<evidence type="ECO:0000313" key="5">
    <source>
        <dbReference type="Proteomes" id="UP001206788"/>
    </source>
</evidence>
<dbReference type="PANTHER" id="PTHR35535:SF2">
    <property type="entry name" value="DUF306 DOMAIN-CONTAINING PROTEIN"/>
    <property type="match status" value="1"/>
</dbReference>
<reference evidence="4 5" key="1">
    <citation type="submission" date="2022-08" db="EMBL/GenBank/DDBJ databases">
        <title>Algoriphagus sp. CAU 1643 isolated from mud.</title>
        <authorList>
            <person name="Kim W."/>
        </authorList>
    </citation>
    <scope>NUCLEOTIDE SEQUENCE [LARGE SCALE GENOMIC DNA]</scope>
    <source>
        <strain evidence="4 5">CAU 1643</strain>
    </source>
</reference>
<name>A0ABT2G1B5_9BACT</name>
<organism evidence="4 5">
    <name type="scientific">Algoriphagus limi</name>
    <dbReference type="NCBI Taxonomy" id="2975273"/>
    <lineage>
        <taxon>Bacteria</taxon>
        <taxon>Pseudomonadati</taxon>
        <taxon>Bacteroidota</taxon>
        <taxon>Cytophagia</taxon>
        <taxon>Cytophagales</taxon>
        <taxon>Cyclobacteriaceae</taxon>
        <taxon>Algoriphagus</taxon>
    </lineage>
</organism>
<dbReference type="Gene3D" id="2.40.128.270">
    <property type="match status" value="1"/>
</dbReference>
<keyword evidence="1" id="KW-0732">Signal</keyword>
<protein>
    <submittedName>
        <fullName evidence="4">DUF4377 domain-containing protein</fullName>
    </submittedName>
</protein>
<keyword evidence="5" id="KW-1185">Reference proteome</keyword>
<feature type="domain" description="DUF4377" evidence="3">
    <location>
        <begin position="29"/>
        <end position="107"/>
    </location>
</feature>
<dbReference type="Pfam" id="PF14302">
    <property type="entry name" value="DUF4377"/>
    <property type="match status" value="1"/>
</dbReference>
<feature type="signal peptide" evidence="1">
    <location>
        <begin position="1"/>
        <end position="21"/>
    </location>
</feature>
<dbReference type="InterPro" id="IPR053147">
    <property type="entry name" value="Hsp_HslJ-like"/>
</dbReference>
<dbReference type="Pfam" id="PF03724">
    <property type="entry name" value="META"/>
    <property type="match status" value="1"/>
</dbReference>
<gene>
    <name evidence="4" type="ORF">NY014_01380</name>
</gene>
<dbReference type="InterPro" id="IPR025485">
    <property type="entry name" value="DUF4377"/>
</dbReference>
<evidence type="ECO:0000259" key="2">
    <source>
        <dbReference type="Pfam" id="PF03724"/>
    </source>
</evidence>
<proteinExistence type="predicted"/>
<evidence type="ECO:0000259" key="3">
    <source>
        <dbReference type="Pfam" id="PF14302"/>
    </source>
</evidence>
<dbReference type="InterPro" id="IPR038670">
    <property type="entry name" value="HslJ-like_sf"/>
</dbReference>